<organism evidence="1 2">
    <name type="scientific">Kingdonia uniflora</name>
    <dbReference type="NCBI Taxonomy" id="39325"/>
    <lineage>
        <taxon>Eukaryota</taxon>
        <taxon>Viridiplantae</taxon>
        <taxon>Streptophyta</taxon>
        <taxon>Embryophyta</taxon>
        <taxon>Tracheophyta</taxon>
        <taxon>Spermatophyta</taxon>
        <taxon>Magnoliopsida</taxon>
        <taxon>Ranunculales</taxon>
        <taxon>Circaeasteraceae</taxon>
        <taxon>Kingdonia</taxon>
    </lineage>
</organism>
<evidence type="ECO:0000313" key="1">
    <source>
        <dbReference type="EMBL" id="KAF6149001.1"/>
    </source>
</evidence>
<dbReference type="AlphaFoldDB" id="A0A7J7M2B3"/>
<reference evidence="1 2" key="1">
    <citation type="journal article" date="2020" name="IScience">
        <title>Genome Sequencing of the Endangered Kingdonia uniflora (Circaeasteraceae, Ranunculales) Reveals Potential Mechanisms of Evolutionary Specialization.</title>
        <authorList>
            <person name="Sun Y."/>
            <person name="Deng T."/>
            <person name="Zhang A."/>
            <person name="Moore M.J."/>
            <person name="Landis J.B."/>
            <person name="Lin N."/>
            <person name="Zhang H."/>
            <person name="Zhang X."/>
            <person name="Huang J."/>
            <person name="Zhang X."/>
            <person name="Sun H."/>
            <person name="Wang H."/>
        </authorList>
    </citation>
    <scope>NUCLEOTIDE SEQUENCE [LARGE SCALE GENOMIC DNA]</scope>
    <source>
        <strain evidence="1">TB1705</strain>
        <tissue evidence="1">Leaf</tissue>
    </source>
</reference>
<keyword evidence="2" id="KW-1185">Reference proteome</keyword>
<name>A0A7J7M2B3_9MAGN</name>
<proteinExistence type="predicted"/>
<gene>
    <name evidence="1" type="ORF">GIB67_009620</name>
</gene>
<accession>A0A7J7M2B3</accession>
<protein>
    <submittedName>
        <fullName evidence="1">Uncharacterized protein</fullName>
    </submittedName>
</protein>
<sequence>MILSSLMRFKVYIPITRCDLFYHILLRAAISSVDRVKMLNSFYHGHLFLDDSFFLE</sequence>
<evidence type="ECO:0000313" key="2">
    <source>
        <dbReference type="Proteomes" id="UP000541444"/>
    </source>
</evidence>
<dbReference type="EMBL" id="JACGCM010001816">
    <property type="protein sequence ID" value="KAF6149001.1"/>
    <property type="molecule type" value="Genomic_DNA"/>
</dbReference>
<comment type="caution">
    <text evidence="1">The sequence shown here is derived from an EMBL/GenBank/DDBJ whole genome shotgun (WGS) entry which is preliminary data.</text>
</comment>
<dbReference type="Proteomes" id="UP000541444">
    <property type="component" value="Unassembled WGS sequence"/>
</dbReference>